<dbReference type="InterPro" id="IPR020103">
    <property type="entry name" value="PsdUridine_synth_cat_dom_sf"/>
</dbReference>
<evidence type="ECO:0000313" key="2">
    <source>
        <dbReference type="WBParaSite" id="SMTH1_24380.6"/>
    </source>
</evidence>
<dbReference type="PANTHER" id="PTHR13195:SF0">
    <property type="entry name" value="PSEUDOURIDYLATE SYNTHASE TRUB2, MITOCHONDRIAL"/>
    <property type="match status" value="1"/>
</dbReference>
<dbReference type="GO" id="GO:0001522">
    <property type="term" value="P:pseudouridine synthesis"/>
    <property type="evidence" value="ECO:0007669"/>
    <property type="project" value="InterPro"/>
</dbReference>
<name>A0AA85B222_9TREM</name>
<evidence type="ECO:0000313" key="1">
    <source>
        <dbReference type="Proteomes" id="UP000050791"/>
    </source>
</evidence>
<protein>
    <submittedName>
        <fullName evidence="2">tRNA pseudouridine synthase 2</fullName>
    </submittedName>
</protein>
<dbReference type="Gene3D" id="3.30.2350.10">
    <property type="entry name" value="Pseudouridine synthase"/>
    <property type="match status" value="1"/>
</dbReference>
<dbReference type="Proteomes" id="UP000050791">
    <property type="component" value="Unassembled WGS sequence"/>
</dbReference>
<organism evidence="1 2">
    <name type="scientific">Schistosoma mattheei</name>
    <dbReference type="NCBI Taxonomy" id="31246"/>
    <lineage>
        <taxon>Eukaryota</taxon>
        <taxon>Metazoa</taxon>
        <taxon>Spiralia</taxon>
        <taxon>Lophotrochozoa</taxon>
        <taxon>Platyhelminthes</taxon>
        <taxon>Trematoda</taxon>
        <taxon>Digenea</taxon>
        <taxon>Strigeidida</taxon>
        <taxon>Schistosomatoidea</taxon>
        <taxon>Schistosomatidae</taxon>
        <taxon>Schistosoma</taxon>
    </lineage>
</organism>
<accession>A0AA85B222</accession>
<dbReference type="InterPro" id="IPR039048">
    <property type="entry name" value="Trub2"/>
</dbReference>
<dbReference type="PANTHER" id="PTHR13195">
    <property type="entry name" value="PSEUDOURIDINE SYNTHASE-RELATED"/>
    <property type="match status" value="1"/>
</dbReference>
<dbReference type="GO" id="GO:0003723">
    <property type="term" value="F:RNA binding"/>
    <property type="evidence" value="ECO:0007669"/>
    <property type="project" value="InterPro"/>
</dbReference>
<sequence>MNKVMYNPGRIQLFNLLNGILCVYKSPGLNVEKLTRNVKCSLADGLSLYIKSHVFFLIAFNSLPAEKQSIRTIIQTSGDVNCTLPKIITEPDIVDSDLVLGKRFLPGDIMLYPIDPLSDFMSGVQVYGIGEDGIYNYADKFEQSSWLKTYHLTCMMGRASTDGTANSTTLLRASWRHVQKCKIDQVLVGLQAQFNASGLLQAGLRPNSQNAYLALCGRRAGSDLRPVKPTHGVEDYEGEEQLLSPWERPMPDENRNPETLPSRKYEWEEERRQMAPYVNAMCCVDFDPPFFTIEIQVTHETLKFFTDLVANLGPKLRTATLLSKVRRVRHGPITAENSLLMKHLHNIPIEFYHEFIQCINDLLIQYKKHDKNLSLPLEMDFIEDLNLLKHLMNRTQGKYGYHVFENLFQCNQLYSIGFDCTKQYKYRMIPINS</sequence>
<dbReference type="GO" id="GO:0009982">
    <property type="term" value="F:pseudouridine synthase activity"/>
    <property type="evidence" value="ECO:0007669"/>
    <property type="project" value="InterPro"/>
</dbReference>
<proteinExistence type="predicted"/>
<dbReference type="AlphaFoldDB" id="A0AA85B222"/>
<dbReference type="SUPFAM" id="SSF55120">
    <property type="entry name" value="Pseudouridine synthase"/>
    <property type="match status" value="1"/>
</dbReference>
<reference evidence="2" key="1">
    <citation type="submission" date="2023-11" db="UniProtKB">
        <authorList>
            <consortium name="WormBaseParasite"/>
        </authorList>
    </citation>
    <scope>IDENTIFICATION</scope>
</reference>
<dbReference type="WBParaSite" id="SMTH1_24380.6">
    <property type="protein sequence ID" value="SMTH1_24380.6"/>
    <property type="gene ID" value="SMTH1_24380"/>
</dbReference>